<feature type="region of interest" description="Disordered" evidence="1">
    <location>
        <begin position="28"/>
        <end position="48"/>
    </location>
</feature>
<evidence type="ECO:0000256" key="2">
    <source>
        <dbReference type="SAM" id="Phobius"/>
    </source>
</evidence>
<dbReference type="Pfam" id="PF26363">
    <property type="entry name" value="Phospholipase-like"/>
    <property type="match status" value="1"/>
</dbReference>
<reference evidence="4 5" key="1">
    <citation type="journal article" date="2024" name="Science">
        <title>Giant polyketide synthase enzymes in the biosynthesis of giant marine polyether toxins.</title>
        <authorList>
            <person name="Fallon T.R."/>
            <person name="Shende V.V."/>
            <person name="Wierzbicki I.H."/>
            <person name="Pendleton A.L."/>
            <person name="Watervoot N.F."/>
            <person name="Auber R.P."/>
            <person name="Gonzalez D.J."/>
            <person name="Wisecaver J.H."/>
            <person name="Moore B.S."/>
        </authorList>
    </citation>
    <scope>NUCLEOTIDE SEQUENCE [LARGE SCALE GENOMIC DNA]</scope>
    <source>
        <strain evidence="4 5">12B1</strain>
    </source>
</reference>
<proteinExistence type="predicted"/>
<gene>
    <name evidence="4" type="ORF">AB1Y20_000792</name>
</gene>
<evidence type="ECO:0000256" key="3">
    <source>
        <dbReference type="SAM" id="SignalP"/>
    </source>
</evidence>
<dbReference type="AlphaFoldDB" id="A0AB34KAP6"/>
<keyword evidence="2" id="KW-0472">Membrane</keyword>
<feature type="transmembrane region" description="Helical" evidence="2">
    <location>
        <begin position="408"/>
        <end position="427"/>
    </location>
</feature>
<keyword evidence="3" id="KW-0732">Signal</keyword>
<dbReference type="Proteomes" id="UP001515480">
    <property type="component" value="Unassembled WGS sequence"/>
</dbReference>
<comment type="caution">
    <text evidence="4">The sequence shown here is derived from an EMBL/GenBank/DDBJ whole genome shotgun (WGS) entry which is preliminary data.</text>
</comment>
<keyword evidence="2" id="KW-0812">Transmembrane</keyword>
<keyword evidence="5" id="KW-1185">Reference proteome</keyword>
<evidence type="ECO:0008006" key="6">
    <source>
        <dbReference type="Google" id="ProtNLM"/>
    </source>
</evidence>
<evidence type="ECO:0000313" key="4">
    <source>
        <dbReference type="EMBL" id="KAL1529861.1"/>
    </source>
</evidence>
<feature type="transmembrane region" description="Helical" evidence="2">
    <location>
        <begin position="108"/>
        <end position="131"/>
    </location>
</feature>
<dbReference type="Gene3D" id="3.40.50.1820">
    <property type="entry name" value="alpha/beta hydrolase"/>
    <property type="match status" value="1"/>
</dbReference>
<dbReference type="InterPro" id="IPR029058">
    <property type="entry name" value="AB_hydrolase_fold"/>
</dbReference>
<accession>A0AB34KAP6</accession>
<evidence type="ECO:0000256" key="1">
    <source>
        <dbReference type="SAM" id="MobiDB-lite"/>
    </source>
</evidence>
<name>A0AB34KAP6_PRYPA</name>
<sequence>MAGAAGTAGALCLCALFLAAAAVEHSTPRPPALARPAPPPPSRLPRLHRTPPHRQLLLALSVRDDVAAPLAALCRRLAEQLQLLLLVLLRLALIDVTRRGSDQRRPWILALAGVHPGARLAATAAALWLALSFWLRRDWASDAECVALRLVELHLCGALLKTALALALFVAAVGRVLVDLRNAAIEEAKDEGLSEEFFAAACASAAYFKEPDERLAELHARGVESRNWRVDRQLSTETVCILFNWYTQSVWVAFRGTWSLEDWASNIVSIVPGVEMHDPRFQANLKVARAAQHKYVLFKSIRLTGHSRGGNMADLFGRTLGLRSISINPATWGKLFTEQEPPVESITTRTADIISVMETFSSYDRKVRFLWPRGATPFLLLCISILLCRAVLHALFKGALPRVLLELFNVAWIVALCIYLTWMHSVLRFTKK</sequence>
<feature type="chain" id="PRO_5044263695" description="Phospholipase A(1)" evidence="3">
    <location>
        <begin position="23"/>
        <end position="432"/>
    </location>
</feature>
<feature type="transmembrane region" description="Helical" evidence="2">
    <location>
        <begin position="375"/>
        <end position="396"/>
    </location>
</feature>
<organism evidence="4 5">
    <name type="scientific">Prymnesium parvum</name>
    <name type="common">Toxic golden alga</name>
    <dbReference type="NCBI Taxonomy" id="97485"/>
    <lineage>
        <taxon>Eukaryota</taxon>
        <taxon>Haptista</taxon>
        <taxon>Haptophyta</taxon>
        <taxon>Prymnesiophyceae</taxon>
        <taxon>Prymnesiales</taxon>
        <taxon>Prymnesiaceae</taxon>
        <taxon>Prymnesium</taxon>
    </lineage>
</organism>
<evidence type="ECO:0000313" key="5">
    <source>
        <dbReference type="Proteomes" id="UP001515480"/>
    </source>
</evidence>
<protein>
    <recommendedName>
        <fullName evidence="6">Phospholipase A(1)</fullName>
    </recommendedName>
</protein>
<dbReference type="EMBL" id="JBGBPQ010000001">
    <property type="protein sequence ID" value="KAL1529861.1"/>
    <property type="molecule type" value="Genomic_DNA"/>
</dbReference>
<dbReference type="SUPFAM" id="SSF53474">
    <property type="entry name" value="alpha/beta-Hydrolases"/>
    <property type="match status" value="1"/>
</dbReference>
<feature type="transmembrane region" description="Helical" evidence="2">
    <location>
        <begin position="158"/>
        <end position="178"/>
    </location>
</feature>
<keyword evidence="2" id="KW-1133">Transmembrane helix</keyword>
<feature type="signal peptide" evidence="3">
    <location>
        <begin position="1"/>
        <end position="22"/>
    </location>
</feature>
<feature type="compositionally biased region" description="Pro residues" evidence="1">
    <location>
        <begin position="28"/>
        <end position="43"/>
    </location>
</feature>